<dbReference type="Proteomes" id="UP000253676">
    <property type="component" value="Unassembled WGS sequence"/>
</dbReference>
<name>A0A366AWR4_9FLAO</name>
<dbReference type="GO" id="GO:0009279">
    <property type="term" value="C:cell outer membrane"/>
    <property type="evidence" value="ECO:0007669"/>
    <property type="project" value="UniProtKB-SubCell"/>
</dbReference>
<accession>A0A366AWR4</accession>
<dbReference type="Pfam" id="PF07980">
    <property type="entry name" value="SusD_RagB"/>
    <property type="match status" value="1"/>
</dbReference>
<dbReference type="PROSITE" id="PS51257">
    <property type="entry name" value="PROKAR_LIPOPROTEIN"/>
    <property type="match status" value="1"/>
</dbReference>
<dbReference type="InterPro" id="IPR011990">
    <property type="entry name" value="TPR-like_helical_dom_sf"/>
</dbReference>
<evidence type="ECO:0000313" key="9">
    <source>
        <dbReference type="EMBL" id="RBN49330.1"/>
    </source>
</evidence>
<keyword evidence="10" id="KW-1185">Reference proteome</keyword>
<comment type="subcellular location">
    <subcellularLocation>
        <location evidence="1">Cell outer membrane</location>
    </subcellularLocation>
</comment>
<evidence type="ECO:0000256" key="4">
    <source>
        <dbReference type="ARBA" id="ARBA00023136"/>
    </source>
</evidence>
<keyword evidence="3 6" id="KW-0732">Signal</keyword>
<evidence type="ECO:0000259" key="7">
    <source>
        <dbReference type="Pfam" id="PF07980"/>
    </source>
</evidence>
<evidence type="ECO:0000256" key="1">
    <source>
        <dbReference type="ARBA" id="ARBA00004442"/>
    </source>
</evidence>
<dbReference type="Gene3D" id="1.25.40.390">
    <property type="match status" value="1"/>
</dbReference>
<dbReference type="Pfam" id="PF14322">
    <property type="entry name" value="SusD-like_3"/>
    <property type="match status" value="1"/>
</dbReference>
<dbReference type="OrthoDB" id="5694214at2"/>
<evidence type="ECO:0000256" key="6">
    <source>
        <dbReference type="SAM" id="SignalP"/>
    </source>
</evidence>
<keyword evidence="5" id="KW-0998">Cell outer membrane</keyword>
<gene>
    <name evidence="9" type="ORF">DR980_13825</name>
</gene>
<comment type="similarity">
    <text evidence="2">Belongs to the SusD family.</text>
</comment>
<comment type="caution">
    <text evidence="9">The sequence shown here is derived from an EMBL/GenBank/DDBJ whole genome shotgun (WGS) entry which is preliminary data.</text>
</comment>
<reference evidence="9 10" key="1">
    <citation type="submission" date="2018-07" db="EMBL/GenBank/DDBJ databases">
        <title>Complete genome sequence of Flavobacterium psychrolimnae LMG 22018.</title>
        <authorList>
            <person name="Kim D.-U."/>
        </authorList>
    </citation>
    <scope>NUCLEOTIDE SEQUENCE [LARGE SCALE GENOMIC DNA]</scope>
    <source>
        <strain evidence="9 10">LMG 22018</strain>
    </source>
</reference>
<sequence>MKKYLINYKTLVVLCSILVISSCSDEFIDVVPKDSYDAATYYDSDEKVASSTNILYGKAWFELTVKPYFALTDMASGNLVNTSSEFNQFNTLLFQTSDENLLGAWSSCFGVVANANTLILALPNINNPNVSETAINNSLGEAHLMRALAYFNLVRFFGPVPIVENAADFAANPQINTNLVSDVYKFIENDLIFAKDNLKVKVRGGSYQDNARVSSGSAKALLAKVYLYQKKYAEARALAEEVINSGEFKLFGTDVPATNYGDLFLPKYNNNEESIIAFQWMPGIYFYGNSLNTQFASNRNLTEASYAGVVGPSQDLINNAFEPGDLRRKETFMKPGDNYPKLSASANYDGTGAITLGYTMPDLDQDGQTNFAQGSGAAMKKYVCGRSNADITGVYNALANGFTKQNTYVMRYAELLLIHAEAILGSQSGSTSNGAALASYNKVRVRAGLAPKTVITFEDIFKERRAELAAENDYWFDLGRLDFAVAKAKLEAQDRGTKIAPTKISSLPITTLIYPYPANELLQNPKLREPAVPYVFK</sequence>
<dbReference type="InterPro" id="IPR033985">
    <property type="entry name" value="SusD-like_N"/>
</dbReference>
<evidence type="ECO:0000313" key="10">
    <source>
        <dbReference type="Proteomes" id="UP000253676"/>
    </source>
</evidence>
<proteinExistence type="inferred from homology"/>
<evidence type="ECO:0000256" key="5">
    <source>
        <dbReference type="ARBA" id="ARBA00023237"/>
    </source>
</evidence>
<organism evidence="9 10">
    <name type="scientific">Flavobacterium psychrolimnae</name>
    <dbReference type="NCBI Taxonomy" id="249351"/>
    <lineage>
        <taxon>Bacteria</taxon>
        <taxon>Pseudomonadati</taxon>
        <taxon>Bacteroidota</taxon>
        <taxon>Flavobacteriia</taxon>
        <taxon>Flavobacteriales</taxon>
        <taxon>Flavobacteriaceae</taxon>
        <taxon>Flavobacterium</taxon>
    </lineage>
</organism>
<feature type="domain" description="RagB/SusD" evidence="7">
    <location>
        <begin position="317"/>
        <end position="527"/>
    </location>
</feature>
<dbReference type="InterPro" id="IPR012944">
    <property type="entry name" value="SusD_RagB_dom"/>
</dbReference>
<dbReference type="AlphaFoldDB" id="A0A366AWR4"/>
<evidence type="ECO:0000256" key="2">
    <source>
        <dbReference type="ARBA" id="ARBA00006275"/>
    </source>
</evidence>
<feature type="domain" description="SusD-like N-terminal" evidence="8">
    <location>
        <begin position="26"/>
        <end position="227"/>
    </location>
</feature>
<feature type="signal peptide" evidence="6">
    <location>
        <begin position="1"/>
        <end position="25"/>
    </location>
</feature>
<dbReference type="SUPFAM" id="SSF48452">
    <property type="entry name" value="TPR-like"/>
    <property type="match status" value="1"/>
</dbReference>
<evidence type="ECO:0000256" key="3">
    <source>
        <dbReference type="ARBA" id="ARBA00022729"/>
    </source>
</evidence>
<protein>
    <submittedName>
        <fullName evidence="9">RagB/SusD family nutrient uptake outer membrane protein</fullName>
    </submittedName>
</protein>
<evidence type="ECO:0000259" key="8">
    <source>
        <dbReference type="Pfam" id="PF14322"/>
    </source>
</evidence>
<dbReference type="EMBL" id="QNUX01000014">
    <property type="protein sequence ID" value="RBN49330.1"/>
    <property type="molecule type" value="Genomic_DNA"/>
</dbReference>
<keyword evidence="4" id="KW-0472">Membrane</keyword>
<dbReference type="RefSeq" id="WP_113637159.1">
    <property type="nucleotide sequence ID" value="NZ_QNUX01000014.1"/>
</dbReference>
<feature type="chain" id="PRO_5016966469" evidence="6">
    <location>
        <begin position="26"/>
        <end position="537"/>
    </location>
</feature>